<organism evidence="15 16">
    <name type="scientific">Pseudaquabacterium inlustre</name>
    <dbReference type="NCBI Taxonomy" id="2984192"/>
    <lineage>
        <taxon>Bacteria</taxon>
        <taxon>Pseudomonadati</taxon>
        <taxon>Pseudomonadota</taxon>
        <taxon>Betaproteobacteria</taxon>
        <taxon>Burkholderiales</taxon>
        <taxon>Sphaerotilaceae</taxon>
        <taxon>Pseudaquabacterium</taxon>
    </lineage>
</organism>
<evidence type="ECO:0000256" key="2">
    <source>
        <dbReference type="ARBA" id="ARBA00022515"/>
    </source>
</evidence>
<evidence type="ECO:0000256" key="13">
    <source>
        <dbReference type="SAM" id="MobiDB-lite"/>
    </source>
</evidence>
<evidence type="ECO:0000256" key="5">
    <source>
        <dbReference type="ARBA" id="ARBA00022801"/>
    </source>
</evidence>
<feature type="compositionally biased region" description="Polar residues" evidence="13">
    <location>
        <begin position="1"/>
        <end position="10"/>
    </location>
</feature>
<evidence type="ECO:0000256" key="11">
    <source>
        <dbReference type="NCBIfam" id="TIGR00665"/>
    </source>
</evidence>
<dbReference type="SMART" id="SM00382">
    <property type="entry name" value="AAA"/>
    <property type="match status" value="1"/>
</dbReference>
<dbReference type="InterPro" id="IPR007693">
    <property type="entry name" value="DNA_helicase_DnaB-like_N"/>
</dbReference>
<sequence>MSTAFRSASSGPAPGPDGDDEVARLRVPPHSIEAEQSVLGGLLIDNMAWDRAGDQITDSDFYRWEHREIFTAIAGLINASKPADVITVFEQLQSHGKAEQVGGLAYLNALAQSVPSAANMRRYAEIVRERAVLRKLISASDEIATAAFNPGGRAVSAVLDEAEGKIFKIGEEGARNKGGFLSIDKLTMELIDRVTELAENGAEEVTGVRTGYFDFDRMTAGMQKGDLIILAARPSMGKTAFALNIAENVAVNEGLPVLVFSMEMGASQLALRMIGSLGRIDQSGLRTGRLRDDEWTRLTEAAERLGKAHLFIDETPALNPAELRARARRMARQFGGTLGLIVIDYLQLMSGSSASSGENRATELSEISRSMKALAKELQCPVIALSQLNRSVETRPDKRPMMSDLRESGAIEQDADVIMFIYRDEYYNKESKEPGVAEIIIAKQRNGPVGAVKLAFLKPLTKFDNLAPGMGMGGGEY</sequence>
<dbReference type="CDD" id="cd00984">
    <property type="entry name" value="DnaB_C"/>
    <property type="match status" value="1"/>
</dbReference>
<keyword evidence="8 12" id="KW-0238">DNA-binding</keyword>
<dbReference type="EC" id="5.6.2.3" evidence="11 12"/>
<dbReference type="InterPro" id="IPR007694">
    <property type="entry name" value="DNA_helicase_DnaB-like_C"/>
</dbReference>
<dbReference type="PANTHER" id="PTHR30153">
    <property type="entry name" value="REPLICATIVE DNA HELICASE DNAB"/>
    <property type="match status" value="1"/>
</dbReference>
<feature type="region of interest" description="Disordered" evidence="13">
    <location>
        <begin position="1"/>
        <end position="23"/>
    </location>
</feature>
<dbReference type="SUPFAM" id="SSF52540">
    <property type="entry name" value="P-loop containing nucleoside triphosphate hydrolases"/>
    <property type="match status" value="1"/>
</dbReference>
<dbReference type="Pfam" id="PF00772">
    <property type="entry name" value="DnaB"/>
    <property type="match status" value="1"/>
</dbReference>
<evidence type="ECO:0000313" key="16">
    <source>
        <dbReference type="Proteomes" id="UP001365405"/>
    </source>
</evidence>
<dbReference type="InterPro" id="IPR027417">
    <property type="entry name" value="P-loop_NTPase"/>
</dbReference>
<keyword evidence="6 12" id="KW-0347">Helicase</keyword>
<keyword evidence="4 12" id="KW-0547">Nucleotide-binding</keyword>
<dbReference type="PANTHER" id="PTHR30153:SF2">
    <property type="entry name" value="REPLICATIVE DNA HELICASE"/>
    <property type="match status" value="1"/>
</dbReference>
<accession>A0ABU9CFW9</accession>
<keyword evidence="16" id="KW-1185">Reference proteome</keyword>
<dbReference type="EMBL" id="JBBUTH010000004">
    <property type="protein sequence ID" value="MEK8050598.1"/>
    <property type="molecule type" value="Genomic_DNA"/>
</dbReference>
<dbReference type="InterPro" id="IPR036185">
    <property type="entry name" value="DNA_heli_DnaB-like_N_sf"/>
</dbReference>
<dbReference type="RefSeq" id="WP_341410268.1">
    <property type="nucleotide sequence ID" value="NZ_JBBUTH010000004.1"/>
</dbReference>
<comment type="function">
    <text evidence="12">The main replicative DNA helicase, it participates in initiation and elongation during chromosome replication. Travels ahead of the DNA replisome, separating dsDNA into templates for DNA synthesis. A processive ATP-dependent 5'-3' DNA helicase it has DNA-dependent ATPase activity.</text>
</comment>
<dbReference type="NCBIfam" id="NF004384">
    <property type="entry name" value="PRK05748.1"/>
    <property type="match status" value="1"/>
</dbReference>
<proteinExistence type="inferred from homology"/>
<dbReference type="PROSITE" id="PS51199">
    <property type="entry name" value="SF4_HELICASE"/>
    <property type="match status" value="1"/>
</dbReference>
<gene>
    <name evidence="15" type="primary">dnaB</name>
    <name evidence="15" type="ORF">AACH10_10140</name>
</gene>
<dbReference type="Gene3D" id="3.40.50.300">
    <property type="entry name" value="P-loop containing nucleotide triphosphate hydrolases"/>
    <property type="match status" value="1"/>
</dbReference>
<comment type="similarity">
    <text evidence="1 12">Belongs to the helicase family. DnaB subfamily.</text>
</comment>
<evidence type="ECO:0000256" key="9">
    <source>
        <dbReference type="ARBA" id="ARBA00023235"/>
    </source>
</evidence>
<dbReference type="Proteomes" id="UP001365405">
    <property type="component" value="Unassembled WGS sequence"/>
</dbReference>
<dbReference type="SUPFAM" id="SSF48024">
    <property type="entry name" value="N-terminal domain of DnaB helicase"/>
    <property type="match status" value="1"/>
</dbReference>
<protein>
    <recommendedName>
        <fullName evidence="11 12">Replicative DNA helicase</fullName>
        <ecNumber evidence="11 12">5.6.2.3</ecNumber>
    </recommendedName>
</protein>
<dbReference type="InterPro" id="IPR016136">
    <property type="entry name" value="DNA_helicase_N/primase_C"/>
</dbReference>
<dbReference type="GO" id="GO:0003678">
    <property type="term" value="F:DNA helicase activity"/>
    <property type="evidence" value="ECO:0007669"/>
    <property type="project" value="UniProtKB-EC"/>
</dbReference>
<keyword evidence="2 12" id="KW-0639">Primosome</keyword>
<name>A0ABU9CFW9_9BURK</name>
<evidence type="ECO:0000313" key="15">
    <source>
        <dbReference type="EMBL" id="MEK8050598.1"/>
    </source>
</evidence>
<dbReference type="NCBIfam" id="TIGR00665">
    <property type="entry name" value="DnaB"/>
    <property type="match status" value="1"/>
</dbReference>
<evidence type="ECO:0000256" key="8">
    <source>
        <dbReference type="ARBA" id="ARBA00023125"/>
    </source>
</evidence>
<dbReference type="Pfam" id="PF03796">
    <property type="entry name" value="DnaB_C"/>
    <property type="match status" value="1"/>
</dbReference>
<dbReference type="GO" id="GO:0016787">
    <property type="term" value="F:hydrolase activity"/>
    <property type="evidence" value="ECO:0007669"/>
    <property type="project" value="UniProtKB-KW"/>
</dbReference>
<evidence type="ECO:0000256" key="4">
    <source>
        <dbReference type="ARBA" id="ARBA00022741"/>
    </source>
</evidence>
<evidence type="ECO:0000259" key="14">
    <source>
        <dbReference type="PROSITE" id="PS51199"/>
    </source>
</evidence>
<keyword evidence="9" id="KW-0413">Isomerase</keyword>
<reference evidence="15 16" key="1">
    <citation type="submission" date="2024-04" db="EMBL/GenBank/DDBJ databases">
        <title>Novel species of the genus Ideonella isolated from streams.</title>
        <authorList>
            <person name="Lu H."/>
        </authorList>
    </citation>
    <scope>NUCLEOTIDE SEQUENCE [LARGE SCALE GENOMIC DNA]</scope>
    <source>
        <strain evidence="15 16">DXS22W</strain>
    </source>
</reference>
<dbReference type="InterPro" id="IPR003593">
    <property type="entry name" value="AAA+_ATPase"/>
</dbReference>
<evidence type="ECO:0000256" key="7">
    <source>
        <dbReference type="ARBA" id="ARBA00022840"/>
    </source>
</evidence>
<evidence type="ECO:0000256" key="3">
    <source>
        <dbReference type="ARBA" id="ARBA00022705"/>
    </source>
</evidence>
<keyword evidence="5 12" id="KW-0378">Hydrolase</keyword>
<keyword evidence="7 12" id="KW-0067">ATP-binding</keyword>
<dbReference type="InterPro" id="IPR007692">
    <property type="entry name" value="DNA_helicase_DnaB"/>
</dbReference>
<evidence type="ECO:0000256" key="1">
    <source>
        <dbReference type="ARBA" id="ARBA00008428"/>
    </source>
</evidence>
<comment type="catalytic activity">
    <reaction evidence="10 12">
        <text>ATP + H2O = ADP + phosphate + H(+)</text>
        <dbReference type="Rhea" id="RHEA:13065"/>
        <dbReference type="ChEBI" id="CHEBI:15377"/>
        <dbReference type="ChEBI" id="CHEBI:15378"/>
        <dbReference type="ChEBI" id="CHEBI:30616"/>
        <dbReference type="ChEBI" id="CHEBI:43474"/>
        <dbReference type="ChEBI" id="CHEBI:456216"/>
        <dbReference type="EC" id="5.6.2.3"/>
    </reaction>
</comment>
<comment type="caution">
    <text evidence="15">The sequence shown here is derived from an EMBL/GenBank/DDBJ whole genome shotgun (WGS) entry which is preliminary data.</text>
</comment>
<evidence type="ECO:0000256" key="6">
    <source>
        <dbReference type="ARBA" id="ARBA00022806"/>
    </source>
</evidence>
<evidence type="ECO:0000256" key="10">
    <source>
        <dbReference type="ARBA" id="ARBA00048954"/>
    </source>
</evidence>
<evidence type="ECO:0000256" key="12">
    <source>
        <dbReference type="RuleBase" id="RU362085"/>
    </source>
</evidence>
<keyword evidence="3 12" id="KW-0235">DNA replication</keyword>
<dbReference type="Gene3D" id="1.10.860.10">
    <property type="entry name" value="DNAb Helicase, Chain A"/>
    <property type="match status" value="1"/>
</dbReference>
<feature type="domain" description="SF4 helicase" evidence="14">
    <location>
        <begin position="201"/>
        <end position="470"/>
    </location>
</feature>